<feature type="signal peptide" evidence="1">
    <location>
        <begin position="1"/>
        <end position="20"/>
    </location>
</feature>
<reference evidence="2 3" key="1">
    <citation type="submission" date="2020-02" db="EMBL/GenBank/DDBJ databases">
        <authorList>
            <person name="Chaudhuri R."/>
        </authorList>
    </citation>
    <scope>NUCLEOTIDE SEQUENCE [LARGE SCALE GENOMIC DNA]</scope>
    <source>
        <strain evidence="2">SFB21</strain>
    </source>
</reference>
<gene>
    <name evidence="2" type="ORF">SFB21_1664</name>
</gene>
<evidence type="ECO:0000313" key="3">
    <source>
        <dbReference type="Proteomes" id="UP000489961"/>
    </source>
</evidence>
<feature type="chain" id="PRO_5033045331" description="Mannuronan 5-epimerase" evidence="1">
    <location>
        <begin position="21"/>
        <end position="390"/>
    </location>
</feature>
<dbReference type="Proteomes" id="UP000489961">
    <property type="component" value="Unassembled WGS sequence"/>
</dbReference>
<dbReference type="AlphaFoldDB" id="A0A811G9T7"/>
<proteinExistence type="predicted"/>
<dbReference type="EMBL" id="CADDTS010000028">
    <property type="protein sequence ID" value="CAB1215055.1"/>
    <property type="molecule type" value="Genomic_DNA"/>
</dbReference>
<name>A0A811G9T7_9GAMM</name>
<accession>A0A811G9T7</accession>
<evidence type="ECO:0000313" key="2">
    <source>
        <dbReference type="EMBL" id="CAB1215055.1"/>
    </source>
</evidence>
<protein>
    <recommendedName>
        <fullName evidence="4">Mannuronan 5-epimerase</fullName>
    </recommendedName>
</protein>
<evidence type="ECO:0000256" key="1">
    <source>
        <dbReference type="SAM" id="SignalP"/>
    </source>
</evidence>
<sequence>MKIYLLIISTILISSCSSKAERVEMEWDFPNCGTSILNNSKITKVCATRDFIAQKPRKRKKDWFGFLAAEGSSGYKGPIDQEGGLEEFKNKELDMKRHVWDFSEQNNPSLVLQGNDSAITNGIILNVDIILGDNGYFTPNFTTGEQVNSSSVGKNTNSEIIKYGFLYADNLYDCKKGTYVPCNSDQLKILENAQRLKKRENMFIKNIKNKANDLTLQSWGGGILNSQLILKNRINIYGSKATIINNKIISDAELKAENSIFHLIQIKKSNLITHSQQIFPDENDDKTAISTVTYIKFSPDTIIDGSTFTLTKKNDQAYAIVLDHSPRVRITNNTFNGFNIPILMDQWSSIVDEKGNEIKPENFTGYGNVINPDKFAGNVTMNRKGEIVRE</sequence>
<dbReference type="RefSeq" id="WP_174559570.1">
    <property type="nucleotide sequence ID" value="NZ_CADDTS010000028.1"/>
</dbReference>
<keyword evidence="1" id="KW-0732">Signal</keyword>
<comment type="caution">
    <text evidence="2">The sequence shown here is derived from an EMBL/GenBank/DDBJ whole genome shotgun (WGS) entry which is preliminary data.</text>
</comment>
<dbReference type="PROSITE" id="PS51257">
    <property type="entry name" value="PROKAR_LIPOPROTEIN"/>
    <property type="match status" value="1"/>
</dbReference>
<evidence type="ECO:0008006" key="4">
    <source>
        <dbReference type="Google" id="ProtNLM"/>
    </source>
</evidence>
<organism evidence="2 3">
    <name type="scientific">Acinetobacter bouvetii</name>
    <dbReference type="NCBI Taxonomy" id="202951"/>
    <lineage>
        <taxon>Bacteria</taxon>
        <taxon>Pseudomonadati</taxon>
        <taxon>Pseudomonadota</taxon>
        <taxon>Gammaproteobacteria</taxon>
        <taxon>Moraxellales</taxon>
        <taxon>Moraxellaceae</taxon>
        <taxon>Acinetobacter</taxon>
    </lineage>
</organism>